<dbReference type="SUPFAM" id="SSF56112">
    <property type="entry name" value="Protein kinase-like (PK-like)"/>
    <property type="match status" value="1"/>
</dbReference>
<sequence>MAGRWADTEEDAAFEAKRKQEKEEKKRLKAQKAEQQRKTEAERQKQEEALQAPSAEEHDRPSKRRKTTPEHNTADGDTQGNAKLLRFPLRSWGKCRSVEHYDKLNDIEEGTYGWVSRAKDTATGKVVALKRLKLEPTDHNGLPVTGLREIQILKDCQHRNIVSLEEVVVGDDTSKIEHIFLVLEFVEHDLKSILEEMPEPFSFASVNDPDYVPFHWKSRWFILDGWLNLVYFADVAWIAYVWRPTANNRRFAMSDEIAQDDDGTFTMADIGAPDDSDDEEAQLGKDTNPRQTLQEQLYTQPGSTTRAGQAGASASASTAPAQRNLPRESLDGETIFAVGEDGDRFSDDSDEENVKLVHSGK</sequence>
<feature type="compositionally biased region" description="Acidic residues" evidence="10">
    <location>
        <begin position="272"/>
        <end position="281"/>
    </location>
</feature>
<feature type="compositionally biased region" description="Low complexity" evidence="10">
    <location>
        <begin position="302"/>
        <end position="323"/>
    </location>
</feature>
<evidence type="ECO:0000256" key="4">
    <source>
        <dbReference type="ARBA" id="ARBA00022679"/>
    </source>
</evidence>
<proteinExistence type="inferred from homology"/>
<dbReference type="STRING" id="100787.A0A0G4LTW4"/>
<dbReference type="EC" id="2.7.11.22" evidence="2"/>
<evidence type="ECO:0000256" key="1">
    <source>
        <dbReference type="ARBA" id="ARBA00006485"/>
    </source>
</evidence>
<dbReference type="Pfam" id="PF00069">
    <property type="entry name" value="Pkinase"/>
    <property type="match status" value="1"/>
</dbReference>
<comment type="catalytic activity">
    <reaction evidence="8">
        <text>L-threonyl-[protein] + ATP = O-phospho-L-threonyl-[protein] + ADP + H(+)</text>
        <dbReference type="Rhea" id="RHEA:46608"/>
        <dbReference type="Rhea" id="RHEA-COMP:11060"/>
        <dbReference type="Rhea" id="RHEA-COMP:11605"/>
        <dbReference type="ChEBI" id="CHEBI:15378"/>
        <dbReference type="ChEBI" id="CHEBI:30013"/>
        <dbReference type="ChEBI" id="CHEBI:30616"/>
        <dbReference type="ChEBI" id="CHEBI:61977"/>
        <dbReference type="ChEBI" id="CHEBI:456216"/>
        <dbReference type="EC" id="2.7.11.22"/>
    </reaction>
</comment>
<accession>A0A0G4LTW4</accession>
<evidence type="ECO:0000256" key="7">
    <source>
        <dbReference type="ARBA" id="ARBA00022840"/>
    </source>
</evidence>
<keyword evidence="7" id="KW-0067">ATP-binding</keyword>
<dbReference type="InterPro" id="IPR050108">
    <property type="entry name" value="CDK"/>
</dbReference>
<keyword evidence="3" id="KW-0723">Serine/threonine-protein kinase</keyword>
<keyword evidence="13" id="KW-1185">Reference proteome</keyword>
<evidence type="ECO:0000256" key="3">
    <source>
        <dbReference type="ARBA" id="ARBA00022527"/>
    </source>
</evidence>
<feature type="region of interest" description="Disordered" evidence="10">
    <location>
        <begin position="1"/>
        <end position="82"/>
    </location>
</feature>
<evidence type="ECO:0000313" key="12">
    <source>
        <dbReference type="EMBL" id="CRK25521.1"/>
    </source>
</evidence>
<feature type="compositionally biased region" description="Basic and acidic residues" evidence="10">
    <location>
        <begin position="341"/>
        <end position="355"/>
    </location>
</feature>
<dbReference type="SMART" id="SM00220">
    <property type="entry name" value="S_TKc"/>
    <property type="match status" value="1"/>
</dbReference>
<feature type="domain" description="Protein kinase" evidence="11">
    <location>
        <begin position="101"/>
        <end position="361"/>
    </location>
</feature>
<comment type="similarity">
    <text evidence="1">Belongs to the protein kinase superfamily. CMGC Ser/Thr protein kinase family. CDC2/CDKX subfamily.</text>
</comment>
<reference evidence="13" key="1">
    <citation type="submission" date="2015-05" db="EMBL/GenBank/DDBJ databases">
        <authorList>
            <person name="Fogelqvist Johan"/>
        </authorList>
    </citation>
    <scope>NUCLEOTIDE SEQUENCE [LARGE SCALE GENOMIC DNA]</scope>
</reference>
<dbReference type="Proteomes" id="UP000044602">
    <property type="component" value="Unassembled WGS sequence"/>
</dbReference>
<comment type="catalytic activity">
    <reaction evidence="9">
        <text>L-seryl-[protein] + ATP = O-phospho-L-seryl-[protein] + ADP + H(+)</text>
        <dbReference type="Rhea" id="RHEA:17989"/>
        <dbReference type="Rhea" id="RHEA-COMP:9863"/>
        <dbReference type="Rhea" id="RHEA-COMP:11604"/>
        <dbReference type="ChEBI" id="CHEBI:15378"/>
        <dbReference type="ChEBI" id="CHEBI:29999"/>
        <dbReference type="ChEBI" id="CHEBI:30616"/>
        <dbReference type="ChEBI" id="CHEBI:83421"/>
        <dbReference type="ChEBI" id="CHEBI:456216"/>
        <dbReference type="EC" id="2.7.11.22"/>
    </reaction>
</comment>
<keyword evidence="4" id="KW-0808">Transferase</keyword>
<evidence type="ECO:0000256" key="2">
    <source>
        <dbReference type="ARBA" id="ARBA00012425"/>
    </source>
</evidence>
<dbReference type="GO" id="GO:0004693">
    <property type="term" value="F:cyclin-dependent protein serine/threonine kinase activity"/>
    <property type="evidence" value="ECO:0007669"/>
    <property type="project" value="UniProtKB-EC"/>
</dbReference>
<dbReference type="PANTHER" id="PTHR24056">
    <property type="entry name" value="CELL DIVISION PROTEIN KINASE"/>
    <property type="match status" value="1"/>
</dbReference>
<evidence type="ECO:0000256" key="8">
    <source>
        <dbReference type="ARBA" id="ARBA00047811"/>
    </source>
</evidence>
<protein>
    <recommendedName>
        <fullName evidence="2">cyclin-dependent kinase</fullName>
        <ecNumber evidence="2">2.7.11.22</ecNumber>
    </recommendedName>
</protein>
<keyword evidence="5" id="KW-0547">Nucleotide-binding</keyword>
<evidence type="ECO:0000256" key="9">
    <source>
        <dbReference type="ARBA" id="ARBA00048367"/>
    </source>
</evidence>
<organism evidence="12 13">
    <name type="scientific">Verticillium longisporum</name>
    <name type="common">Verticillium dahliae var. longisporum</name>
    <dbReference type="NCBI Taxonomy" id="100787"/>
    <lineage>
        <taxon>Eukaryota</taxon>
        <taxon>Fungi</taxon>
        <taxon>Dikarya</taxon>
        <taxon>Ascomycota</taxon>
        <taxon>Pezizomycotina</taxon>
        <taxon>Sordariomycetes</taxon>
        <taxon>Hypocreomycetidae</taxon>
        <taxon>Glomerellales</taxon>
        <taxon>Plectosphaerellaceae</taxon>
        <taxon>Verticillium</taxon>
    </lineage>
</organism>
<evidence type="ECO:0000256" key="10">
    <source>
        <dbReference type="SAM" id="MobiDB-lite"/>
    </source>
</evidence>
<name>A0A0G4LTW4_VERLO</name>
<feature type="region of interest" description="Disordered" evidence="10">
    <location>
        <begin position="262"/>
        <end position="361"/>
    </location>
</feature>
<evidence type="ECO:0000259" key="11">
    <source>
        <dbReference type="PROSITE" id="PS50011"/>
    </source>
</evidence>
<feature type="compositionally biased region" description="Polar residues" evidence="10">
    <location>
        <begin position="289"/>
        <end position="301"/>
    </location>
</feature>
<gene>
    <name evidence="12" type="ORF">BN1708_004052</name>
</gene>
<keyword evidence="6" id="KW-0418">Kinase</keyword>
<dbReference type="GO" id="GO:0007346">
    <property type="term" value="P:regulation of mitotic cell cycle"/>
    <property type="evidence" value="ECO:0007669"/>
    <property type="project" value="TreeGrafter"/>
</dbReference>
<dbReference type="PANTHER" id="PTHR24056:SF107">
    <property type="entry name" value="CYCLIN-DEPENDENT KINASE 11A-RELATED"/>
    <property type="match status" value="1"/>
</dbReference>
<dbReference type="GO" id="GO:0005524">
    <property type="term" value="F:ATP binding"/>
    <property type="evidence" value="ECO:0007669"/>
    <property type="project" value="UniProtKB-KW"/>
</dbReference>
<evidence type="ECO:0000313" key="13">
    <source>
        <dbReference type="Proteomes" id="UP000044602"/>
    </source>
</evidence>
<evidence type="ECO:0000256" key="5">
    <source>
        <dbReference type="ARBA" id="ARBA00022741"/>
    </source>
</evidence>
<feature type="compositionally biased region" description="Basic and acidic residues" evidence="10">
    <location>
        <begin position="14"/>
        <end position="48"/>
    </location>
</feature>
<dbReference type="FunFam" id="3.30.200.20:FF:000054">
    <property type="entry name" value="Cyclin-dependent kinase 11B"/>
    <property type="match status" value="1"/>
</dbReference>
<dbReference type="PROSITE" id="PS50011">
    <property type="entry name" value="PROTEIN_KINASE_DOM"/>
    <property type="match status" value="1"/>
</dbReference>
<dbReference type="AlphaFoldDB" id="A0A0G4LTW4"/>
<dbReference type="Gene3D" id="3.30.200.20">
    <property type="entry name" value="Phosphorylase Kinase, domain 1"/>
    <property type="match status" value="1"/>
</dbReference>
<evidence type="ECO:0000256" key="6">
    <source>
        <dbReference type="ARBA" id="ARBA00022777"/>
    </source>
</evidence>
<dbReference type="InterPro" id="IPR011009">
    <property type="entry name" value="Kinase-like_dom_sf"/>
</dbReference>
<dbReference type="GO" id="GO:0005634">
    <property type="term" value="C:nucleus"/>
    <property type="evidence" value="ECO:0007669"/>
    <property type="project" value="TreeGrafter"/>
</dbReference>
<dbReference type="InterPro" id="IPR000719">
    <property type="entry name" value="Prot_kinase_dom"/>
</dbReference>
<dbReference type="EMBL" id="CVQH01018890">
    <property type="protein sequence ID" value="CRK25521.1"/>
    <property type="molecule type" value="Genomic_DNA"/>
</dbReference>